<accession>A0ABP8UHG6</accession>
<protein>
    <submittedName>
        <fullName evidence="5">SDR family oxidoreductase</fullName>
    </submittedName>
</protein>
<evidence type="ECO:0000256" key="3">
    <source>
        <dbReference type="ARBA" id="ARBA00023002"/>
    </source>
</evidence>
<dbReference type="CDD" id="cd05324">
    <property type="entry name" value="carb_red_PTCR-like_SDR_c"/>
    <property type="match status" value="1"/>
</dbReference>
<sequence>MTVYSPRRVAVVTGANRGLGLAIARGLAERGLLVVITARDERAAQAVADDLTADGLAASGHQLDVTDPASVARCFADVAKQVGCLDVLVNNAGIAIDRGQPAAAPDFEKVRATLDANLLGAWRCCAVAIPEMRKGGYGRIVNITSHLGSLTTMGDKNVSYRVSKAGLNALTRVLATELDGTGILVNAASPGRMNTRMAYGETDRTSEQGADTPIWLATLPEDGPTGGLFYDRKPLPW</sequence>
<evidence type="ECO:0000313" key="6">
    <source>
        <dbReference type="Proteomes" id="UP001501442"/>
    </source>
</evidence>
<dbReference type="InterPro" id="IPR045313">
    <property type="entry name" value="CBR1-like"/>
</dbReference>
<dbReference type="Pfam" id="PF00106">
    <property type="entry name" value="adh_short"/>
    <property type="match status" value="1"/>
</dbReference>
<evidence type="ECO:0000256" key="4">
    <source>
        <dbReference type="RuleBase" id="RU000363"/>
    </source>
</evidence>
<evidence type="ECO:0000256" key="1">
    <source>
        <dbReference type="ARBA" id="ARBA00006484"/>
    </source>
</evidence>
<gene>
    <name evidence="5" type="ORF">GCM10023196_055720</name>
</gene>
<reference evidence="6" key="1">
    <citation type="journal article" date="2019" name="Int. J. Syst. Evol. Microbiol.">
        <title>The Global Catalogue of Microorganisms (GCM) 10K type strain sequencing project: providing services to taxonomists for standard genome sequencing and annotation.</title>
        <authorList>
            <consortium name="The Broad Institute Genomics Platform"/>
            <consortium name="The Broad Institute Genome Sequencing Center for Infectious Disease"/>
            <person name="Wu L."/>
            <person name="Ma J."/>
        </authorList>
    </citation>
    <scope>NUCLEOTIDE SEQUENCE [LARGE SCALE GENOMIC DNA]</scope>
    <source>
        <strain evidence="6">JCM 17939</strain>
    </source>
</reference>
<dbReference type="EMBL" id="BAABHK010000008">
    <property type="protein sequence ID" value="GAA4630421.1"/>
    <property type="molecule type" value="Genomic_DNA"/>
</dbReference>
<dbReference type="PANTHER" id="PTHR43963">
    <property type="entry name" value="CARBONYL REDUCTASE 1-RELATED"/>
    <property type="match status" value="1"/>
</dbReference>
<name>A0ABP8UHG6_9ACTN</name>
<dbReference type="Proteomes" id="UP001501442">
    <property type="component" value="Unassembled WGS sequence"/>
</dbReference>
<proteinExistence type="inferred from homology"/>
<keyword evidence="6" id="KW-1185">Reference proteome</keyword>
<keyword evidence="2" id="KW-0521">NADP</keyword>
<dbReference type="Gene3D" id="3.40.50.720">
    <property type="entry name" value="NAD(P)-binding Rossmann-like Domain"/>
    <property type="match status" value="1"/>
</dbReference>
<organism evidence="5 6">
    <name type="scientific">Actinoallomurus vinaceus</name>
    <dbReference type="NCBI Taxonomy" id="1080074"/>
    <lineage>
        <taxon>Bacteria</taxon>
        <taxon>Bacillati</taxon>
        <taxon>Actinomycetota</taxon>
        <taxon>Actinomycetes</taxon>
        <taxon>Streptosporangiales</taxon>
        <taxon>Thermomonosporaceae</taxon>
        <taxon>Actinoallomurus</taxon>
    </lineage>
</organism>
<evidence type="ECO:0000313" key="5">
    <source>
        <dbReference type="EMBL" id="GAA4630421.1"/>
    </source>
</evidence>
<dbReference type="InterPro" id="IPR036291">
    <property type="entry name" value="NAD(P)-bd_dom_sf"/>
</dbReference>
<dbReference type="PRINTS" id="PR00080">
    <property type="entry name" value="SDRFAMILY"/>
</dbReference>
<comment type="similarity">
    <text evidence="1 4">Belongs to the short-chain dehydrogenases/reductases (SDR) family.</text>
</comment>
<dbReference type="SUPFAM" id="SSF51735">
    <property type="entry name" value="NAD(P)-binding Rossmann-fold domains"/>
    <property type="match status" value="1"/>
</dbReference>
<evidence type="ECO:0000256" key="2">
    <source>
        <dbReference type="ARBA" id="ARBA00022857"/>
    </source>
</evidence>
<comment type="caution">
    <text evidence="5">The sequence shown here is derived from an EMBL/GenBank/DDBJ whole genome shotgun (WGS) entry which is preliminary data.</text>
</comment>
<dbReference type="PANTHER" id="PTHR43963:SF6">
    <property type="entry name" value="CHAIN DEHYDROGENASE FAMILY PROTEIN, PUTATIVE (AFU_ORTHOLOGUE AFUA_3G15350)-RELATED"/>
    <property type="match status" value="1"/>
</dbReference>
<dbReference type="PRINTS" id="PR00081">
    <property type="entry name" value="GDHRDH"/>
</dbReference>
<dbReference type="InterPro" id="IPR002347">
    <property type="entry name" value="SDR_fam"/>
</dbReference>
<keyword evidence="3" id="KW-0560">Oxidoreductase</keyword>